<organism evidence="2 3">
    <name type="scientific">Phanerochaete carnosa (strain HHB-10118-sp)</name>
    <name type="common">White-rot fungus</name>
    <name type="synonym">Peniophora carnosa</name>
    <dbReference type="NCBI Taxonomy" id="650164"/>
    <lineage>
        <taxon>Eukaryota</taxon>
        <taxon>Fungi</taxon>
        <taxon>Dikarya</taxon>
        <taxon>Basidiomycota</taxon>
        <taxon>Agaricomycotina</taxon>
        <taxon>Agaricomycetes</taxon>
        <taxon>Polyporales</taxon>
        <taxon>Phanerochaetaceae</taxon>
        <taxon>Phanerochaete</taxon>
    </lineage>
</organism>
<accession>K5VSF6</accession>
<feature type="non-terminal residue" evidence="2">
    <location>
        <position position="1"/>
    </location>
</feature>
<dbReference type="STRING" id="650164.K5VSF6"/>
<evidence type="ECO:0000313" key="3">
    <source>
        <dbReference type="Proteomes" id="UP000008370"/>
    </source>
</evidence>
<dbReference type="Pfam" id="PF18803">
    <property type="entry name" value="CxC2"/>
    <property type="match status" value="1"/>
</dbReference>
<protein>
    <recommendedName>
        <fullName evidence="1">CxC2-like cysteine cluster KDZ transposase-associated domain-containing protein</fullName>
    </recommendedName>
</protein>
<feature type="domain" description="CxC2-like cysteine cluster KDZ transposase-associated" evidence="1">
    <location>
        <begin position="40"/>
        <end position="137"/>
    </location>
</feature>
<dbReference type="EMBL" id="JH930480">
    <property type="protein sequence ID" value="EKM49499.1"/>
    <property type="molecule type" value="Genomic_DNA"/>
</dbReference>
<dbReference type="OrthoDB" id="2803146at2759"/>
<dbReference type="InterPro" id="IPR041457">
    <property type="entry name" value="CxC2_KDZ-assoc"/>
</dbReference>
<dbReference type="Proteomes" id="UP000008370">
    <property type="component" value="Unassembled WGS sequence"/>
</dbReference>
<reference evidence="2 3" key="1">
    <citation type="journal article" date="2012" name="BMC Genomics">
        <title>Comparative genomics of the white-rot fungi, Phanerochaete carnosa and P. chrysosporium, to elucidate the genetic basis of the distinct wood types they colonize.</title>
        <authorList>
            <person name="Suzuki H."/>
            <person name="MacDonald J."/>
            <person name="Syed K."/>
            <person name="Salamov A."/>
            <person name="Hori C."/>
            <person name="Aerts A."/>
            <person name="Henrissat B."/>
            <person name="Wiebenga A."/>
            <person name="vanKuyk P.A."/>
            <person name="Barry K."/>
            <person name="Lindquist E."/>
            <person name="LaButti K."/>
            <person name="Lapidus A."/>
            <person name="Lucas S."/>
            <person name="Coutinho P."/>
            <person name="Gong Y."/>
            <person name="Samejima M."/>
            <person name="Mahadevan R."/>
            <person name="Abou-Zaid M."/>
            <person name="de Vries R.P."/>
            <person name="Igarashi K."/>
            <person name="Yadav J.S."/>
            <person name="Grigoriev I.V."/>
            <person name="Master E.R."/>
        </authorList>
    </citation>
    <scope>NUCLEOTIDE SEQUENCE [LARGE SCALE GENOMIC DNA]</scope>
    <source>
        <strain evidence="2 3">HHB-10118-sp</strain>
    </source>
</reference>
<sequence>CQDCMGRAIVCKSCCSTMHANQPFHQIKCWNGRFFESISLKDIGLVVQLSHQPGEHCSAPSTAPRSFVVLHTNGFHPVNLQFCQLQQLLRYELYPATLDDPTTCCTFRTLETFHLLTLQSKLMAYDYYITLTKLTDCVSIGQRYVNLSLLKRAGRGYDSKGVNATRPGELCTRCPACPQPGVNLPEN</sequence>
<dbReference type="AlphaFoldDB" id="K5VSF6"/>
<gene>
    <name evidence="2" type="ORF">PHACADRAFT_106782</name>
</gene>
<dbReference type="KEGG" id="pco:PHACADRAFT_106782"/>
<name>K5VSF6_PHACS</name>
<proteinExistence type="predicted"/>
<dbReference type="InParanoid" id="K5VSF6"/>
<dbReference type="HOGENOM" id="CLU_003703_1_0_1"/>
<dbReference type="GeneID" id="18907416"/>
<keyword evidence="3" id="KW-1185">Reference proteome</keyword>
<dbReference type="RefSeq" id="XP_007401568.1">
    <property type="nucleotide sequence ID" value="XM_007401506.1"/>
</dbReference>
<evidence type="ECO:0000313" key="2">
    <source>
        <dbReference type="EMBL" id="EKM49499.1"/>
    </source>
</evidence>
<evidence type="ECO:0000259" key="1">
    <source>
        <dbReference type="Pfam" id="PF18803"/>
    </source>
</evidence>